<dbReference type="Proteomes" id="UP001497482">
    <property type="component" value="Chromosome 13"/>
</dbReference>
<feature type="compositionally biased region" description="Basic residues" evidence="2">
    <location>
        <begin position="80"/>
        <end position="92"/>
    </location>
</feature>
<protein>
    <recommendedName>
        <fullName evidence="5">LINE-1 type transposase domain-containing protein 1</fullName>
    </recommendedName>
</protein>
<feature type="compositionally biased region" description="Basic residues" evidence="2">
    <location>
        <begin position="138"/>
        <end position="150"/>
    </location>
</feature>
<evidence type="ECO:0008006" key="5">
    <source>
        <dbReference type="Google" id="ProtNLM"/>
    </source>
</evidence>
<feature type="compositionally biased region" description="Basic residues" evidence="2">
    <location>
        <begin position="254"/>
        <end position="266"/>
    </location>
</feature>
<proteinExistence type="predicted"/>
<feature type="compositionally biased region" description="Polar residues" evidence="2">
    <location>
        <begin position="332"/>
        <end position="342"/>
    </location>
</feature>
<organism evidence="3 4">
    <name type="scientific">Knipowitschia caucasica</name>
    <name type="common">Caucasian dwarf goby</name>
    <name type="synonym">Pomatoschistus caucasicus</name>
    <dbReference type="NCBI Taxonomy" id="637954"/>
    <lineage>
        <taxon>Eukaryota</taxon>
        <taxon>Metazoa</taxon>
        <taxon>Chordata</taxon>
        <taxon>Craniata</taxon>
        <taxon>Vertebrata</taxon>
        <taxon>Euteleostomi</taxon>
        <taxon>Actinopterygii</taxon>
        <taxon>Neopterygii</taxon>
        <taxon>Teleostei</taxon>
        <taxon>Neoteleostei</taxon>
        <taxon>Acanthomorphata</taxon>
        <taxon>Gobiaria</taxon>
        <taxon>Gobiiformes</taxon>
        <taxon>Gobioidei</taxon>
        <taxon>Gobiidae</taxon>
        <taxon>Gobiinae</taxon>
        <taxon>Knipowitschia</taxon>
    </lineage>
</organism>
<feature type="compositionally biased region" description="Basic residues" evidence="2">
    <location>
        <begin position="283"/>
        <end position="292"/>
    </location>
</feature>
<gene>
    <name evidence="3" type="ORF">KC01_LOCUS8110</name>
</gene>
<keyword evidence="4" id="KW-1185">Reference proteome</keyword>
<sequence>MTRRRDIRPASGEEETLDQRQEKKRHWTSVRRRRDIGPASGEEETLDQRQEKKRHWTSVRRRRDIGPASGEEETLDQRQEKKRHWTSVRRRRDIGSASGEEETLDQRQEKKRHWTSGRRRRDIGPASGEEETLDQRQEKKRHWTSVRRRRDIGSASGEEETLDQRQEKKRHWTSGRRRRDIGPASGEEETLDQRQEKKRHWTSVRRRRDIGPTSGEEETLDQRQEKKRHWTSVRRRRDIGPASGEEETLDQRQEKKRHWTSVRRRRDIGPASGEEETLDQRQEKKRHWISVRRRRDIGSASGEDHDKTRANLLVKMQRQRKITNMGVKSGKQGENNVSTPADANSEGVMADPTPPPVLAPVQPVQPLDVDSLVERITAEVLKALEASLDKKIDPVLLKLQTCTSDIASLDTRVSGAEQRISAQEDVTESHDAKLSEMELKLEAALEKIDDLENRGRRCNLRIVGLEEGSEGTNPVYFFKSWLPALVGESDNFKGGVVKIDRCHRALTRRPPAGQRPRAVIMKLHNFQDKVRIMQAARRLKTLSYKGASVMIFEDFSAAVVKKRQEFTAVKRRCREQGIVFAMLYPAVLRIRHRGEEKLFRHPADATGFLDGLIGVRMPSPASS</sequence>
<feature type="coiled-coil region" evidence="1">
    <location>
        <begin position="427"/>
        <end position="461"/>
    </location>
</feature>
<evidence type="ECO:0000256" key="1">
    <source>
        <dbReference type="SAM" id="Coils"/>
    </source>
</evidence>
<evidence type="ECO:0000256" key="2">
    <source>
        <dbReference type="SAM" id="MobiDB-lite"/>
    </source>
</evidence>
<dbReference type="Gene3D" id="1.20.5.340">
    <property type="match status" value="1"/>
</dbReference>
<keyword evidence="1" id="KW-0175">Coiled coil</keyword>
<dbReference type="AlphaFoldDB" id="A0AAV2JN40"/>
<reference evidence="3 4" key="1">
    <citation type="submission" date="2024-04" db="EMBL/GenBank/DDBJ databases">
        <authorList>
            <person name="Waldvogel A.-M."/>
            <person name="Schoenle A."/>
        </authorList>
    </citation>
    <scope>NUCLEOTIDE SEQUENCE [LARGE SCALE GENOMIC DNA]</scope>
</reference>
<feature type="compositionally biased region" description="Basic residues" evidence="2">
    <location>
        <begin position="196"/>
        <end position="208"/>
    </location>
</feature>
<dbReference type="Gene3D" id="3.30.250.20">
    <property type="entry name" value="L1 transposable element, C-terminal domain"/>
    <property type="match status" value="1"/>
</dbReference>
<evidence type="ECO:0000313" key="3">
    <source>
        <dbReference type="EMBL" id="CAL1576699.1"/>
    </source>
</evidence>
<feature type="compositionally biased region" description="Basic residues" evidence="2">
    <location>
        <begin position="51"/>
        <end position="63"/>
    </location>
</feature>
<feature type="compositionally biased region" description="Basic residues" evidence="2">
    <location>
        <begin position="22"/>
        <end position="34"/>
    </location>
</feature>
<dbReference type="InterPro" id="IPR042566">
    <property type="entry name" value="L1_C"/>
</dbReference>
<feature type="compositionally biased region" description="Basic residues" evidence="2">
    <location>
        <begin position="167"/>
        <end position="179"/>
    </location>
</feature>
<dbReference type="EMBL" id="OZ035835">
    <property type="protein sequence ID" value="CAL1576699.1"/>
    <property type="molecule type" value="Genomic_DNA"/>
</dbReference>
<feature type="compositionally biased region" description="Basic residues" evidence="2">
    <location>
        <begin position="225"/>
        <end position="237"/>
    </location>
</feature>
<dbReference type="PANTHER" id="PTHR11505">
    <property type="entry name" value="L1 TRANSPOSABLE ELEMENT-RELATED"/>
    <property type="match status" value="1"/>
</dbReference>
<evidence type="ECO:0000313" key="4">
    <source>
        <dbReference type="Proteomes" id="UP001497482"/>
    </source>
</evidence>
<name>A0AAV2JN40_KNICA</name>
<feature type="compositionally biased region" description="Basic residues" evidence="2">
    <location>
        <begin position="109"/>
        <end position="121"/>
    </location>
</feature>
<dbReference type="InterPro" id="IPR004244">
    <property type="entry name" value="Transposase_22"/>
</dbReference>
<feature type="region of interest" description="Disordered" evidence="2">
    <location>
        <begin position="323"/>
        <end position="348"/>
    </location>
</feature>
<feature type="region of interest" description="Disordered" evidence="2">
    <location>
        <begin position="1"/>
        <end position="292"/>
    </location>
</feature>
<dbReference type="FunFam" id="3.30.70.1820:FF:000004">
    <property type="entry name" value="Uncharacterized protein"/>
    <property type="match status" value="1"/>
</dbReference>
<accession>A0AAV2JN40</accession>